<organism evidence="2 3">
    <name type="scientific">Coccidioides immitis RMSCC 3703</name>
    <dbReference type="NCBI Taxonomy" id="454286"/>
    <lineage>
        <taxon>Eukaryota</taxon>
        <taxon>Fungi</taxon>
        <taxon>Dikarya</taxon>
        <taxon>Ascomycota</taxon>
        <taxon>Pezizomycotina</taxon>
        <taxon>Eurotiomycetes</taxon>
        <taxon>Eurotiomycetidae</taxon>
        <taxon>Onygenales</taxon>
        <taxon>Onygenaceae</taxon>
        <taxon>Coccidioides</taxon>
    </lineage>
</organism>
<dbReference type="Proteomes" id="UP000054559">
    <property type="component" value="Unassembled WGS sequence"/>
</dbReference>
<accession>A0A0J8R7I9</accession>
<sequence>MAAGRMPRSGVGLRDPDVLVPGQFLQAQQNQGPMKRSQRKGLHRASAMGTRKNCYVPSSNDTNGRGNSDRDPCSPHGVKPHGVKPHVVTTPTIILRLASFEIAECSNTFERNWSANELPLIPAHPGLAR</sequence>
<evidence type="ECO:0000313" key="3">
    <source>
        <dbReference type="Proteomes" id="UP000054559"/>
    </source>
</evidence>
<name>A0A0J8R7I9_COCIT</name>
<reference evidence="3" key="1">
    <citation type="journal article" date="2010" name="Genome Res.">
        <title>Population genomic sequencing of Coccidioides fungi reveals recent hybridization and transposon control.</title>
        <authorList>
            <person name="Neafsey D.E."/>
            <person name="Barker B.M."/>
            <person name="Sharpton T.J."/>
            <person name="Stajich J.E."/>
            <person name="Park D.J."/>
            <person name="Whiston E."/>
            <person name="Hung C.-Y."/>
            <person name="McMahan C."/>
            <person name="White J."/>
            <person name="Sykes S."/>
            <person name="Heiman D."/>
            <person name="Young S."/>
            <person name="Zeng Q."/>
            <person name="Abouelleil A."/>
            <person name="Aftuck L."/>
            <person name="Bessette D."/>
            <person name="Brown A."/>
            <person name="FitzGerald M."/>
            <person name="Lui A."/>
            <person name="Macdonald J.P."/>
            <person name="Priest M."/>
            <person name="Orbach M.J."/>
            <person name="Galgiani J.N."/>
            <person name="Kirkland T.N."/>
            <person name="Cole G.T."/>
            <person name="Birren B.W."/>
            <person name="Henn M.R."/>
            <person name="Taylor J.W."/>
            <person name="Rounsley S.D."/>
        </authorList>
    </citation>
    <scope>NUCLEOTIDE SEQUENCE [LARGE SCALE GENOMIC DNA]</scope>
    <source>
        <strain evidence="3">RMSCC 3703</strain>
    </source>
</reference>
<feature type="region of interest" description="Disordered" evidence="1">
    <location>
        <begin position="27"/>
        <end position="85"/>
    </location>
</feature>
<proteinExistence type="predicted"/>
<evidence type="ECO:0000313" key="2">
    <source>
        <dbReference type="EMBL" id="KMU80979.1"/>
    </source>
</evidence>
<evidence type="ECO:0000256" key="1">
    <source>
        <dbReference type="SAM" id="MobiDB-lite"/>
    </source>
</evidence>
<protein>
    <submittedName>
        <fullName evidence="2">Uncharacterized protein</fullName>
    </submittedName>
</protein>
<gene>
    <name evidence="2" type="ORF">CISG_08921</name>
</gene>
<feature type="compositionally biased region" description="Polar residues" evidence="1">
    <location>
        <begin position="56"/>
        <end position="66"/>
    </location>
</feature>
<dbReference type="EMBL" id="DS268195">
    <property type="protein sequence ID" value="KMU80979.1"/>
    <property type="molecule type" value="Genomic_DNA"/>
</dbReference>
<dbReference type="AlphaFoldDB" id="A0A0J8R7I9"/>